<dbReference type="PANTHER" id="PTHR48007">
    <property type="entry name" value="LEUCINE-RICH REPEAT RECEPTOR-LIKE PROTEIN KINASE PXC1"/>
    <property type="match status" value="1"/>
</dbReference>
<dbReference type="GO" id="GO:0004672">
    <property type="term" value="F:protein kinase activity"/>
    <property type="evidence" value="ECO:0007669"/>
    <property type="project" value="InterPro"/>
</dbReference>
<dbReference type="GO" id="GO:0016020">
    <property type="term" value="C:membrane"/>
    <property type="evidence" value="ECO:0007669"/>
    <property type="project" value="UniProtKB-SubCell"/>
</dbReference>
<comment type="caution">
    <text evidence="12">The sequence shown here is derived from an EMBL/GenBank/DDBJ whole genome shotgun (WGS) entry which is preliminary data.</text>
</comment>
<dbReference type="PROSITE" id="PS50011">
    <property type="entry name" value="PROTEIN_KINASE_DOM"/>
    <property type="match status" value="1"/>
</dbReference>
<evidence type="ECO:0000256" key="2">
    <source>
        <dbReference type="ARBA" id="ARBA00022614"/>
    </source>
</evidence>
<gene>
    <name evidence="12" type="ORF">RJ641_026640</name>
</gene>
<evidence type="ECO:0000256" key="7">
    <source>
        <dbReference type="ARBA" id="ARBA00023136"/>
    </source>
</evidence>
<evidence type="ECO:0000256" key="1">
    <source>
        <dbReference type="ARBA" id="ARBA00004370"/>
    </source>
</evidence>
<dbReference type="Gene3D" id="1.10.510.10">
    <property type="entry name" value="Transferase(Phosphotransferase) domain 1"/>
    <property type="match status" value="1"/>
</dbReference>
<dbReference type="Gene3D" id="3.30.200.20">
    <property type="entry name" value="Phosphorylase Kinase, domain 1"/>
    <property type="match status" value="1"/>
</dbReference>
<evidence type="ECO:0000256" key="9">
    <source>
        <dbReference type="SAM" id="Phobius"/>
    </source>
</evidence>
<organism evidence="12 13">
    <name type="scientific">Dillenia turbinata</name>
    <dbReference type="NCBI Taxonomy" id="194707"/>
    <lineage>
        <taxon>Eukaryota</taxon>
        <taxon>Viridiplantae</taxon>
        <taxon>Streptophyta</taxon>
        <taxon>Embryophyta</taxon>
        <taxon>Tracheophyta</taxon>
        <taxon>Spermatophyta</taxon>
        <taxon>Magnoliopsida</taxon>
        <taxon>eudicotyledons</taxon>
        <taxon>Gunneridae</taxon>
        <taxon>Pentapetalae</taxon>
        <taxon>Dilleniales</taxon>
        <taxon>Dilleniaceae</taxon>
        <taxon>Dillenia</taxon>
    </lineage>
</organism>
<feature type="chain" id="PRO_5042819405" evidence="10">
    <location>
        <begin position="25"/>
        <end position="632"/>
    </location>
</feature>
<dbReference type="SUPFAM" id="SSF52058">
    <property type="entry name" value="L domain-like"/>
    <property type="match status" value="1"/>
</dbReference>
<dbReference type="Proteomes" id="UP001370490">
    <property type="component" value="Unassembled WGS sequence"/>
</dbReference>
<dbReference type="EMBL" id="JBAMMX010000004">
    <property type="protein sequence ID" value="KAK6941263.1"/>
    <property type="molecule type" value="Genomic_DNA"/>
</dbReference>
<feature type="region of interest" description="Disordered" evidence="8">
    <location>
        <begin position="302"/>
        <end position="335"/>
    </location>
</feature>
<proteinExistence type="predicted"/>
<keyword evidence="5" id="KW-0677">Repeat</keyword>
<keyword evidence="3 9" id="KW-0812">Transmembrane</keyword>
<evidence type="ECO:0000256" key="8">
    <source>
        <dbReference type="SAM" id="MobiDB-lite"/>
    </source>
</evidence>
<dbReference type="CDD" id="cd14066">
    <property type="entry name" value="STKc_IRAK"/>
    <property type="match status" value="1"/>
</dbReference>
<evidence type="ECO:0000313" key="13">
    <source>
        <dbReference type="Proteomes" id="UP001370490"/>
    </source>
</evidence>
<dbReference type="FunFam" id="3.80.10.10:FF:000400">
    <property type="entry name" value="Nuclear pore complex protein NUP107"/>
    <property type="match status" value="1"/>
</dbReference>
<feature type="domain" description="Protein kinase" evidence="11">
    <location>
        <begin position="359"/>
        <end position="632"/>
    </location>
</feature>
<evidence type="ECO:0000256" key="6">
    <source>
        <dbReference type="ARBA" id="ARBA00022989"/>
    </source>
</evidence>
<dbReference type="GO" id="GO:0005524">
    <property type="term" value="F:ATP binding"/>
    <property type="evidence" value="ECO:0007669"/>
    <property type="project" value="InterPro"/>
</dbReference>
<feature type="transmembrane region" description="Helical" evidence="9">
    <location>
        <begin position="257"/>
        <end position="276"/>
    </location>
</feature>
<reference evidence="12 13" key="1">
    <citation type="submission" date="2023-12" db="EMBL/GenBank/DDBJ databases">
        <title>A high-quality genome assembly for Dillenia turbinata (Dilleniales).</title>
        <authorList>
            <person name="Chanderbali A."/>
        </authorList>
    </citation>
    <scope>NUCLEOTIDE SEQUENCE [LARGE SCALE GENOMIC DNA]</scope>
    <source>
        <strain evidence="12">LSX21</strain>
        <tissue evidence="12">Leaf</tissue>
    </source>
</reference>
<evidence type="ECO:0000313" key="12">
    <source>
        <dbReference type="EMBL" id="KAK6941263.1"/>
    </source>
</evidence>
<dbReference type="Gene3D" id="3.80.10.10">
    <property type="entry name" value="Ribonuclease Inhibitor"/>
    <property type="match status" value="2"/>
</dbReference>
<dbReference type="Pfam" id="PF00069">
    <property type="entry name" value="Pkinase"/>
    <property type="match status" value="1"/>
</dbReference>
<evidence type="ECO:0000259" key="11">
    <source>
        <dbReference type="PROSITE" id="PS50011"/>
    </source>
</evidence>
<evidence type="ECO:0000256" key="3">
    <source>
        <dbReference type="ARBA" id="ARBA00022692"/>
    </source>
</evidence>
<keyword evidence="13" id="KW-1185">Reference proteome</keyword>
<dbReference type="InterPro" id="IPR046959">
    <property type="entry name" value="PRK1-6/SRF4-like"/>
</dbReference>
<keyword evidence="7 9" id="KW-0472">Membrane</keyword>
<name>A0AAN8W7A9_9MAGN</name>
<keyword evidence="4 10" id="KW-0732">Signal</keyword>
<dbReference type="PANTHER" id="PTHR48007:SF29">
    <property type="entry name" value="POLLEN RECEPTOR-LIKE KINASE 3"/>
    <property type="match status" value="1"/>
</dbReference>
<dbReference type="InterPro" id="IPR001611">
    <property type="entry name" value="Leu-rich_rpt"/>
</dbReference>
<dbReference type="InterPro" id="IPR000719">
    <property type="entry name" value="Prot_kinase_dom"/>
</dbReference>
<dbReference type="AlphaFoldDB" id="A0AAN8W7A9"/>
<dbReference type="InterPro" id="IPR011009">
    <property type="entry name" value="Kinase-like_dom_sf"/>
</dbReference>
<keyword evidence="2" id="KW-0433">Leucine-rich repeat</keyword>
<evidence type="ECO:0000256" key="4">
    <source>
        <dbReference type="ARBA" id="ARBA00022729"/>
    </source>
</evidence>
<sequence>MYCAAVRFSFFLFSLSLLPLSLLSLSDYDALLALKSSFSPNPNVDSWVSSSSPCKDKWTGIICTRGIISGIRLGNLNLSGKLDFEVLKDLHGLRTISFINNSFTGPIPEFNKLTSLRTVYMSGNQFSGEIPQDFFAQMGSLKKLWLSDNNFTGQIPESLTRLPYLTELHLENNNFSGQIPSFTQHSLTEIDLSNNDLEGEVPASMSKFPASAFSGNQMLCGGQLGTPCKSTAVMESGVDPSAAEKTSNAEDNKANNMLTIIIVAVFTVIILLAMFIKSRTRQDFDLLEKERMPEENVEVKVVAPASASSVHNKKPADSSLRKGNGSRRGGGSQSGTPAMIDLVVVNEEKGVFGMQDLMKATAEVLGNGGLGSAYKAVMATGVSVVVKRMREMNKLGREGFDAEIRRIGQLKHRNILTPLAYHYRKEEKLVVSEYVPRGSLLYLLHGDHGSSRPELNWPTRLKIIKGIVRGLNFLHEEYANSELPHGNLKSSNILLDEDFEPRLNDYAFYPLINTTSAPQGLFGLKSPEWVQHQIVSPKCDVYCLGIVILEIITSKFPSQYLNNSKGGVDVVQWVHSAIAEKREEELIDPEMANATNSHTEMIKLLHIGAACTESNPENRIDLKEAIRRIENL</sequence>
<evidence type="ECO:0000256" key="5">
    <source>
        <dbReference type="ARBA" id="ARBA00022737"/>
    </source>
</evidence>
<keyword evidence="6 9" id="KW-1133">Transmembrane helix</keyword>
<dbReference type="InterPro" id="IPR032675">
    <property type="entry name" value="LRR_dom_sf"/>
</dbReference>
<dbReference type="Pfam" id="PF13855">
    <property type="entry name" value="LRR_8"/>
    <property type="match status" value="1"/>
</dbReference>
<dbReference type="Pfam" id="PF00560">
    <property type="entry name" value="LRR_1"/>
    <property type="match status" value="1"/>
</dbReference>
<evidence type="ECO:0000256" key="10">
    <source>
        <dbReference type="SAM" id="SignalP"/>
    </source>
</evidence>
<protein>
    <submittedName>
        <fullName evidence="12">Leucine-rich repeat</fullName>
    </submittedName>
</protein>
<accession>A0AAN8W7A9</accession>
<comment type="subcellular location">
    <subcellularLocation>
        <location evidence="1">Membrane</location>
    </subcellularLocation>
</comment>
<dbReference type="SUPFAM" id="SSF56112">
    <property type="entry name" value="Protein kinase-like (PK-like)"/>
    <property type="match status" value="1"/>
</dbReference>
<dbReference type="InterPro" id="IPR013210">
    <property type="entry name" value="LRR_N_plant-typ"/>
</dbReference>
<dbReference type="Pfam" id="PF08263">
    <property type="entry name" value="LRRNT_2"/>
    <property type="match status" value="1"/>
</dbReference>
<feature type="signal peptide" evidence="10">
    <location>
        <begin position="1"/>
        <end position="24"/>
    </location>
</feature>